<name>A0ABR2JLB1_9EUKA</name>
<keyword evidence="1" id="KW-0812">Transmembrane</keyword>
<keyword evidence="1" id="KW-1133">Transmembrane helix</keyword>
<feature type="transmembrane region" description="Helical" evidence="1">
    <location>
        <begin position="68"/>
        <end position="94"/>
    </location>
</feature>
<dbReference type="Proteomes" id="UP001470230">
    <property type="component" value="Unassembled WGS sequence"/>
</dbReference>
<keyword evidence="1" id="KW-0472">Membrane</keyword>
<evidence type="ECO:0000256" key="1">
    <source>
        <dbReference type="SAM" id="Phobius"/>
    </source>
</evidence>
<gene>
    <name evidence="2" type="ORF">M9Y10_005321</name>
</gene>
<comment type="caution">
    <text evidence="2">The sequence shown here is derived from an EMBL/GenBank/DDBJ whole genome shotgun (WGS) entry which is preliminary data.</text>
</comment>
<organism evidence="2 3">
    <name type="scientific">Tritrichomonas musculus</name>
    <dbReference type="NCBI Taxonomy" id="1915356"/>
    <lineage>
        <taxon>Eukaryota</taxon>
        <taxon>Metamonada</taxon>
        <taxon>Parabasalia</taxon>
        <taxon>Tritrichomonadida</taxon>
        <taxon>Tritrichomonadidae</taxon>
        <taxon>Tritrichomonas</taxon>
    </lineage>
</organism>
<evidence type="ECO:0000313" key="3">
    <source>
        <dbReference type="Proteomes" id="UP001470230"/>
    </source>
</evidence>
<reference evidence="2 3" key="1">
    <citation type="submission" date="2024-04" db="EMBL/GenBank/DDBJ databases">
        <title>Tritrichomonas musculus Genome.</title>
        <authorList>
            <person name="Alves-Ferreira E."/>
            <person name="Grigg M."/>
            <person name="Lorenzi H."/>
            <person name="Galac M."/>
        </authorList>
    </citation>
    <scope>NUCLEOTIDE SEQUENCE [LARGE SCALE GENOMIC DNA]</scope>
    <source>
        <strain evidence="2 3">EAF2021</strain>
    </source>
</reference>
<proteinExistence type="predicted"/>
<keyword evidence="3" id="KW-1185">Reference proteome</keyword>
<dbReference type="EMBL" id="JAPFFF010000011">
    <property type="protein sequence ID" value="KAK8878541.1"/>
    <property type="molecule type" value="Genomic_DNA"/>
</dbReference>
<evidence type="ECO:0000313" key="2">
    <source>
        <dbReference type="EMBL" id="KAK8878541.1"/>
    </source>
</evidence>
<protein>
    <submittedName>
        <fullName evidence="2">Uncharacterized protein</fullName>
    </submittedName>
</protein>
<accession>A0ABR2JLB1</accession>
<sequence length="95" mass="11264">MRQHPCICEFLGFNTREYFPGRDDEDEKEEDKEKVVKTTVALFFEFLPFSVNKVSEKRLMSSTLKARIAVEVVFFKMLLIFYGKQNLCILYILIK</sequence>